<name>A0AAW9SK46_CORAY</name>
<dbReference type="Pfam" id="PF00210">
    <property type="entry name" value="Ferritin"/>
    <property type="match status" value="1"/>
</dbReference>
<dbReference type="PROSITE" id="PS50905">
    <property type="entry name" value="FERRITIN_LIKE"/>
    <property type="match status" value="1"/>
</dbReference>
<evidence type="ECO:0000256" key="2">
    <source>
        <dbReference type="ARBA" id="ARBA00022723"/>
    </source>
</evidence>
<gene>
    <name evidence="8" type="ORF">QP460_005170</name>
</gene>
<evidence type="ECO:0000259" key="7">
    <source>
        <dbReference type="PROSITE" id="PS50905"/>
    </source>
</evidence>
<dbReference type="InterPro" id="IPR009040">
    <property type="entry name" value="Ferritin-like_diiron"/>
</dbReference>
<keyword evidence="2 5" id="KW-0479">Metal-binding</keyword>
<feature type="domain" description="Ferritin-like diiron" evidence="7">
    <location>
        <begin position="1"/>
        <end position="146"/>
    </location>
</feature>
<evidence type="ECO:0000256" key="5">
    <source>
        <dbReference type="PIRSR" id="PIRSR601519-1"/>
    </source>
</evidence>
<dbReference type="SUPFAM" id="SSF47240">
    <property type="entry name" value="Ferritin-like"/>
    <property type="match status" value="1"/>
</dbReference>
<reference evidence="8" key="1">
    <citation type="submission" date="2023-05" db="EMBL/GenBank/DDBJ databases">
        <authorList>
            <person name="Du J."/>
        </authorList>
    </citation>
    <scope>NUCLEOTIDE SEQUENCE</scope>
    <source>
        <strain evidence="8">UMB1064</strain>
    </source>
</reference>
<dbReference type="InterPro" id="IPR001519">
    <property type="entry name" value="Ferritin"/>
</dbReference>
<organism evidence="8 9">
    <name type="scientific">Corynebacterium amycolatum</name>
    <dbReference type="NCBI Taxonomy" id="43765"/>
    <lineage>
        <taxon>Bacteria</taxon>
        <taxon>Bacillati</taxon>
        <taxon>Actinomycetota</taxon>
        <taxon>Actinomycetes</taxon>
        <taxon>Mycobacteriales</taxon>
        <taxon>Corynebacteriaceae</taxon>
        <taxon>Corynebacterium</taxon>
    </lineage>
</organism>
<accession>A0AAW9SK46</accession>
<dbReference type="EMBL" id="JASOOY020000018">
    <property type="protein sequence ID" value="MEO3716977.1"/>
    <property type="molecule type" value="Genomic_DNA"/>
</dbReference>
<dbReference type="RefSeq" id="WP_284827304.1">
    <property type="nucleotide sequence ID" value="NZ_JASOOY020000018.1"/>
</dbReference>
<dbReference type="GO" id="GO:0005829">
    <property type="term" value="C:cytosol"/>
    <property type="evidence" value="ECO:0007669"/>
    <property type="project" value="TreeGrafter"/>
</dbReference>
<dbReference type="GO" id="GO:0006879">
    <property type="term" value="P:intracellular iron ion homeostasis"/>
    <property type="evidence" value="ECO:0007669"/>
    <property type="project" value="UniProtKB-KW"/>
</dbReference>
<evidence type="ECO:0000256" key="4">
    <source>
        <dbReference type="ARBA" id="ARBA00023004"/>
    </source>
</evidence>
<dbReference type="InterPro" id="IPR041719">
    <property type="entry name" value="Ferritin_prok"/>
</dbReference>
<dbReference type="InterPro" id="IPR009078">
    <property type="entry name" value="Ferritin-like_SF"/>
</dbReference>
<evidence type="ECO:0000256" key="6">
    <source>
        <dbReference type="RuleBase" id="RU361145"/>
    </source>
</evidence>
<dbReference type="GO" id="GO:0008199">
    <property type="term" value="F:ferric iron binding"/>
    <property type="evidence" value="ECO:0007669"/>
    <property type="project" value="InterPro"/>
</dbReference>
<feature type="binding site" evidence="5">
    <location>
        <position position="18"/>
    </location>
    <ligand>
        <name>Fe cation</name>
        <dbReference type="ChEBI" id="CHEBI:24875"/>
        <label>1</label>
    </ligand>
</feature>
<evidence type="ECO:0000313" key="9">
    <source>
        <dbReference type="Proteomes" id="UP001223646"/>
    </source>
</evidence>
<dbReference type="PANTHER" id="PTHR11431">
    <property type="entry name" value="FERRITIN"/>
    <property type="match status" value="1"/>
</dbReference>
<reference evidence="8" key="2">
    <citation type="submission" date="2024-05" db="EMBL/GenBank/DDBJ databases">
        <authorList>
            <person name="Wolfe A."/>
        </authorList>
    </citation>
    <scope>NUCLEOTIDE SEQUENCE</scope>
    <source>
        <strain evidence="8">UMB1064</strain>
    </source>
</reference>
<dbReference type="AlphaFoldDB" id="A0AAW9SK46"/>
<feature type="binding site" evidence="5">
    <location>
        <position position="51"/>
    </location>
    <ligand>
        <name>Fe cation</name>
        <dbReference type="ChEBI" id="CHEBI:24875"/>
        <label>1</label>
    </ligand>
</feature>
<evidence type="ECO:0000313" key="8">
    <source>
        <dbReference type="EMBL" id="MEO3716977.1"/>
    </source>
</evidence>
<dbReference type="Gene3D" id="1.20.1260.10">
    <property type="match status" value="1"/>
</dbReference>
<feature type="binding site" evidence="5">
    <location>
        <position position="54"/>
    </location>
    <ligand>
        <name>Fe cation</name>
        <dbReference type="ChEBI" id="CHEBI:24875"/>
        <label>1</label>
    </ligand>
</feature>
<dbReference type="GO" id="GO:0008198">
    <property type="term" value="F:ferrous iron binding"/>
    <property type="evidence" value="ECO:0007669"/>
    <property type="project" value="TreeGrafter"/>
</dbReference>
<feature type="binding site" evidence="5">
    <location>
        <position position="128"/>
    </location>
    <ligand>
        <name>Fe cation</name>
        <dbReference type="ChEBI" id="CHEBI:24875"/>
        <label>1</label>
    </ligand>
</feature>
<dbReference type="GO" id="GO:0004322">
    <property type="term" value="F:ferroxidase activity"/>
    <property type="evidence" value="ECO:0007669"/>
    <property type="project" value="TreeGrafter"/>
</dbReference>
<dbReference type="GO" id="GO:0006826">
    <property type="term" value="P:iron ion transport"/>
    <property type="evidence" value="ECO:0007669"/>
    <property type="project" value="InterPro"/>
</dbReference>
<dbReference type="InterPro" id="IPR012347">
    <property type="entry name" value="Ferritin-like"/>
</dbReference>
<protein>
    <recommendedName>
        <fullName evidence="6">Ferritin</fullName>
    </recommendedName>
</protein>
<keyword evidence="1 6" id="KW-0409">Iron storage</keyword>
<proteinExistence type="predicted"/>
<keyword evidence="3" id="KW-0560">Oxidoreductase</keyword>
<dbReference type="InterPro" id="IPR008331">
    <property type="entry name" value="Ferritin_DPS_dom"/>
</dbReference>
<sequence length="165" mass="18316">MRLTDTLEKAFNDQITMELTASHVYRQLAIELDLLDLSGMAEWMRAQADEEVDHANQFIAHLDARDNHPQIGAVDAPEVKVTSAIDAFRIALEHEETVSASIRILRKLADSEGDLDSRPLLDSFVVEQIEEEDTVRGIIGRLEIVGDNGAGLLRIDRELGARDAA</sequence>
<feature type="binding site" evidence="5">
    <location>
        <position position="95"/>
    </location>
    <ligand>
        <name>Fe cation</name>
        <dbReference type="ChEBI" id="CHEBI:24875"/>
        <label>1</label>
    </ligand>
</feature>
<evidence type="ECO:0000256" key="3">
    <source>
        <dbReference type="ARBA" id="ARBA00023002"/>
    </source>
</evidence>
<dbReference type="CDD" id="cd01055">
    <property type="entry name" value="Nonheme_Ferritin"/>
    <property type="match status" value="1"/>
</dbReference>
<comment type="caution">
    <text evidence="8">The sequence shown here is derived from an EMBL/GenBank/DDBJ whole genome shotgun (WGS) entry which is preliminary data.</text>
</comment>
<evidence type="ECO:0000256" key="1">
    <source>
        <dbReference type="ARBA" id="ARBA00022434"/>
    </source>
</evidence>
<keyword evidence="4 5" id="KW-0408">Iron</keyword>
<dbReference type="PANTHER" id="PTHR11431:SF127">
    <property type="entry name" value="BACTERIAL NON-HEME FERRITIN"/>
    <property type="match status" value="1"/>
</dbReference>
<dbReference type="Proteomes" id="UP001223646">
    <property type="component" value="Unassembled WGS sequence"/>
</dbReference>